<gene>
    <name evidence="8" type="ORF">A176_001946</name>
</gene>
<dbReference type="Pfam" id="PF04226">
    <property type="entry name" value="Transgly_assoc"/>
    <property type="match status" value="1"/>
</dbReference>
<dbReference type="PANTHER" id="PTHR33884:SF3">
    <property type="entry name" value="UPF0410 PROTEIN YMGE"/>
    <property type="match status" value="1"/>
</dbReference>
<evidence type="ECO:0000256" key="2">
    <source>
        <dbReference type="ARBA" id="ARBA00011006"/>
    </source>
</evidence>
<evidence type="ECO:0000256" key="3">
    <source>
        <dbReference type="ARBA" id="ARBA00022475"/>
    </source>
</evidence>
<keyword evidence="4 7" id="KW-0812">Transmembrane</keyword>
<evidence type="ECO:0000256" key="7">
    <source>
        <dbReference type="SAM" id="Phobius"/>
    </source>
</evidence>
<proteinExistence type="inferred from homology"/>
<evidence type="ECO:0000256" key="4">
    <source>
        <dbReference type="ARBA" id="ARBA00022692"/>
    </source>
</evidence>
<dbReference type="RefSeq" id="WP_002637565.1">
    <property type="nucleotide sequence ID" value="NZ_CP012109.1"/>
</dbReference>
<dbReference type="OrthoDB" id="9811343at2"/>
<dbReference type="PATRIC" id="fig|1297742.4.peg.1967"/>
<protein>
    <submittedName>
        <fullName evidence="8">Transglycosylase-associated protein</fullName>
    </submittedName>
</protein>
<evidence type="ECO:0000256" key="6">
    <source>
        <dbReference type="ARBA" id="ARBA00023136"/>
    </source>
</evidence>
<dbReference type="PANTHER" id="PTHR33884">
    <property type="entry name" value="UPF0410 PROTEIN YMGE"/>
    <property type="match status" value="1"/>
</dbReference>
<keyword evidence="6 7" id="KW-0472">Membrane</keyword>
<keyword evidence="3" id="KW-1003">Cell membrane</keyword>
<name>A0A0H4WQJ7_9BACT</name>
<dbReference type="Proteomes" id="UP000009026">
    <property type="component" value="Chromosome"/>
</dbReference>
<dbReference type="InterPro" id="IPR007341">
    <property type="entry name" value="Transgly_assoc"/>
</dbReference>
<feature type="transmembrane region" description="Helical" evidence="7">
    <location>
        <begin position="6"/>
        <end position="22"/>
    </location>
</feature>
<comment type="subcellular location">
    <subcellularLocation>
        <location evidence="1">Cell membrane</location>
        <topology evidence="1">Multi-pass membrane protein</topology>
    </subcellularLocation>
</comment>
<keyword evidence="5 7" id="KW-1133">Transmembrane helix</keyword>
<dbReference type="GO" id="GO:0005886">
    <property type="term" value="C:plasma membrane"/>
    <property type="evidence" value="ECO:0007669"/>
    <property type="project" value="UniProtKB-SubCell"/>
</dbReference>
<evidence type="ECO:0000313" key="8">
    <source>
        <dbReference type="EMBL" id="AKQ65034.1"/>
    </source>
</evidence>
<dbReference type="KEGG" id="mym:A176_001946"/>
<organism evidence="8 9">
    <name type="scientific">Pseudomyxococcus hansupus</name>
    <dbReference type="NCBI Taxonomy" id="1297742"/>
    <lineage>
        <taxon>Bacteria</taxon>
        <taxon>Pseudomonadati</taxon>
        <taxon>Myxococcota</taxon>
        <taxon>Myxococcia</taxon>
        <taxon>Myxococcales</taxon>
        <taxon>Cystobacterineae</taxon>
        <taxon>Myxococcaceae</taxon>
        <taxon>Pseudomyxococcus</taxon>
    </lineage>
</organism>
<keyword evidence="9" id="KW-1185">Reference proteome</keyword>
<feature type="transmembrane region" description="Helical" evidence="7">
    <location>
        <begin position="29"/>
        <end position="48"/>
    </location>
</feature>
<evidence type="ECO:0000313" key="9">
    <source>
        <dbReference type="Proteomes" id="UP000009026"/>
    </source>
</evidence>
<comment type="similarity">
    <text evidence="2">Belongs to the UPF0410 family.</text>
</comment>
<dbReference type="EMBL" id="CP012109">
    <property type="protein sequence ID" value="AKQ65034.1"/>
    <property type="molecule type" value="Genomic_DNA"/>
</dbReference>
<feature type="transmembrane region" description="Helical" evidence="7">
    <location>
        <begin position="60"/>
        <end position="80"/>
    </location>
</feature>
<dbReference type="eggNOG" id="COG2261">
    <property type="taxonomic scope" value="Bacteria"/>
</dbReference>
<reference evidence="8 9" key="1">
    <citation type="journal article" date="2016" name="PLoS ONE">
        <title>Complete Genome Sequence and Comparative Genomics of a Novel Myxobacterium Myxococcus hansupus.</title>
        <authorList>
            <person name="Sharma G."/>
            <person name="Narwani T."/>
            <person name="Subramanian S."/>
        </authorList>
    </citation>
    <scope>NUCLEOTIDE SEQUENCE [LARGE SCALE GENOMIC DNA]</scope>
    <source>
        <strain evidence="9">mixupus</strain>
    </source>
</reference>
<sequence>MGICSWLILGGIAGWLASIIKGTNARMGLFANIATGIVGSMLGGFIFNLMGGSGVTGFNLWSLLVATVGSVILISIVQAIRK</sequence>
<dbReference type="STRING" id="1297742.A176_001946"/>
<evidence type="ECO:0000256" key="5">
    <source>
        <dbReference type="ARBA" id="ARBA00022989"/>
    </source>
</evidence>
<evidence type="ECO:0000256" key="1">
    <source>
        <dbReference type="ARBA" id="ARBA00004651"/>
    </source>
</evidence>
<accession>A0A0H4WQJ7</accession>
<dbReference type="AlphaFoldDB" id="A0A0H4WQJ7"/>